<sequence>MICSGFLGRELMNQQCTMTSQLDPSVSNNLETSSLKLLGLGEQHMLLDNGVILSKSELLRSPPGVLPGEIEVPCSSLAHQLDKNTLLLRHDSSVPPLLSFKPGSST</sequence>
<protein>
    <submittedName>
        <fullName evidence="1">Uncharacterized protein</fullName>
    </submittedName>
</protein>
<reference evidence="1" key="1">
    <citation type="submission" date="2021-01" db="EMBL/GenBank/DDBJ databases">
        <authorList>
            <person name="Corre E."/>
            <person name="Pelletier E."/>
            <person name="Niang G."/>
            <person name="Scheremetjew M."/>
            <person name="Finn R."/>
            <person name="Kale V."/>
            <person name="Holt S."/>
            <person name="Cochrane G."/>
            <person name="Meng A."/>
            <person name="Brown T."/>
            <person name="Cohen L."/>
        </authorList>
    </citation>
    <scope>NUCLEOTIDE SEQUENCE</scope>
    <source>
        <strain evidence="1">CCMP 2712</strain>
    </source>
</reference>
<proteinExistence type="predicted"/>
<evidence type="ECO:0000313" key="1">
    <source>
        <dbReference type="EMBL" id="CAE2329451.1"/>
    </source>
</evidence>
<accession>A0A7S4PBH9</accession>
<dbReference type="AlphaFoldDB" id="A0A7S4PBH9"/>
<dbReference type="EMBL" id="HBKN01041306">
    <property type="protein sequence ID" value="CAE2329451.1"/>
    <property type="molecule type" value="Transcribed_RNA"/>
</dbReference>
<gene>
    <name evidence="1" type="ORF">GTHE00462_LOCUS32280</name>
</gene>
<name>A0A7S4PBH9_GUITH</name>
<organism evidence="1">
    <name type="scientific">Guillardia theta</name>
    <name type="common">Cryptophyte</name>
    <name type="synonym">Cryptomonas phi</name>
    <dbReference type="NCBI Taxonomy" id="55529"/>
    <lineage>
        <taxon>Eukaryota</taxon>
        <taxon>Cryptophyceae</taxon>
        <taxon>Pyrenomonadales</taxon>
        <taxon>Geminigeraceae</taxon>
        <taxon>Guillardia</taxon>
    </lineage>
</organism>